<accession>L1J3P2</accession>
<feature type="compositionally biased region" description="Polar residues" evidence="1">
    <location>
        <begin position="323"/>
        <end position="347"/>
    </location>
</feature>
<reference evidence="4" key="2">
    <citation type="submission" date="2012-11" db="EMBL/GenBank/DDBJ databases">
        <authorList>
            <person name="Kuo A."/>
            <person name="Curtis B.A."/>
            <person name="Tanifuji G."/>
            <person name="Burki F."/>
            <person name="Gruber A."/>
            <person name="Irimia M."/>
            <person name="Maruyama S."/>
            <person name="Arias M.C."/>
            <person name="Ball S.G."/>
            <person name="Gile G.H."/>
            <person name="Hirakawa Y."/>
            <person name="Hopkins J.F."/>
            <person name="Rensing S.A."/>
            <person name="Schmutz J."/>
            <person name="Symeonidi A."/>
            <person name="Elias M."/>
            <person name="Eveleigh R.J."/>
            <person name="Herman E.K."/>
            <person name="Klute M.J."/>
            <person name="Nakayama T."/>
            <person name="Obornik M."/>
            <person name="Reyes-Prieto A."/>
            <person name="Armbrust E.V."/>
            <person name="Aves S.J."/>
            <person name="Beiko R.G."/>
            <person name="Coutinho P."/>
            <person name="Dacks J.B."/>
            <person name="Durnford D.G."/>
            <person name="Fast N.M."/>
            <person name="Green B.R."/>
            <person name="Grisdale C."/>
            <person name="Hempe F."/>
            <person name="Henrissat B."/>
            <person name="Hoppner M.P."/>
            <person name="Ishida K.-I."/>
            <person name="Kim E."/>
            <person name="Koreny L."/>
            <person name="Kroth P.G."/>
            <person name="Liu Y."/>
            <person name="Malik S.-B."/>
            <person name="Maier U.G."/>
            <person name="McRose D."/>
            <person name="Mock T."/>
            <person name="Neilson J.A."/>
            <person name="Onodera N.T."/>
            <person name="Poole A.M."/>
            <person name="Pritham E.J."/>
            <person name="Richards T.A."/>
            <person name="Rocap G."/>
            <person name="Roy S.W."/>
            <person name="Sarai C."/>
            <person name="Schaack S."/>
            <person name="Shirato S."/>
            <person name="Slamovits C.H."/>
            <person name="Spencer D.F."/>
            <person name="Suzuki S."/>
            <person name="Worden A.Z."/>
            <person name="Zauner S."/>
            <person name="Barry K."/>
            <person name="Bell C."/>
            <person name="Bharti A.K."/>
            <person name="Crow J.A."/>
            <person name="Grimwood J."/>
            <person name="Kramer R."/>
            <person name="Lindquist E."/>
            <person name="Lucas S."/>
            <person name="Salamov A."/>
            <person name="McFadden G.I."/>
            <person name="Lane C.E."/>
            <person name="Keeling P.J."/>
            <person name="Gray M.W."/>
            <person name="Grigoriev I.V."/>
            <person name="Archibald J.M."/>
        </authorList>
    </citation>
    <scope>NUCLEOTIDE SEQUENCE</scope>
    <source>
        <strain evidence="4">CCMP2712</strain>
    </source>
</reference>
<dbReference type="AlphaFoldDB" id="L1J3P2"/>
<feature type="compositionally biased region" description="Basic and acidic residues" evidence="1">
    <location>
        <begin position="89"/>
        <end position="117"/>
    </location>
</feature>
<dbReference type="RefSeq" id="XP_005830116.1">
    <property type="nucleotide sequence ID" value="XM_005830059.1"/>
</dbReference>
<keyword evidence="4" id="KW-1185">Reference proteome</keyword>
<feature type="compositionally biased region" description="Basic and acidic residues" evidence="1">
    <location>
        <begin position="51"/>
        <end position="79"/>
    </location>
</feature>
<dbReference type="HOGENOM" id="CLU_629226_0_0_1"/>
<dbReference type="GeneID" id="17299817"/>
<protein>
    <submittedName>
        <fullName evidence="2 3">Uncharacterized protein</fullName>
    </submittedName>
</protein>
<evidence type="ECO:0000313" key="2">
    <source>
        <dbReference type="EMBL" id="EKX43136.1"/>
    </source>
</evidence>
<name>L1J3P2_GUITC</name>
<reference evidence="2 4" key="1">
    <citation type="journal article" date="2012" name="Nature">
        <title>Algal genomes reveal evolutionary mosaicism and the fate of nucleomorphs.</title>
        <authorList>
            <consortium name="DOE Joint Genome Institute"/>
            <person name="Curtis B.A."/>
            <person name="Tanifuji G."/>
            <person name="Burki F."/>
            <person name="Gruber A."/>
            <person name="Irimia M."/>
            <person name="Maruyama S."/>
            <person name="Arias M.C."/>
            <person name="Ball S.G."/>
            <person name="Gile G.H."/>
            <person name="Hirakawa Y."/>
            <person name="Hopkins J.F."/>
            <person name="Kuo A."/>
            <person name="Rensing S.A."/>
            <person name="Schmutz J."/>
            <person name="Symeonidi A."/>
            <person name="Elias M."/>
            <person name="Eveleigh R.J."/>
            <person name="Herman E.K."/>
            <person name="Klute M.J."/>
            <person name="Nakayama T."/>
            <person name="Obornik M."/>
            <person name="Reyes-Prieto A."/>
            <person name="Armbrust E.V."/>
            <person name="Aves S.J."/>
            <person name="Beiko R.G."/>
            <person name="Coutinho P."/>
            <person name="Dacks J.B."/>
            <person name="Durnford D.G."/>
            <person name="Fast N.M."/>
            <person name="Green B.R."/>
            <person name="Grisdale C.J."/>
            <person name="Hempel F."/>
            <person name="Henrissat B."/>
            <person name="Hoppner M.P."/>
            <person name="Ishida K."/>
            <person name="Kim E."/>
            <person name="Koreny L."/>
            <person name="Kroth P.G."/>
            <person name="Liu Y."/>
            <person name="Malik S.B."/>
            <person name="Maier U.G."/>
            <person name="McRose D."/>
            <person name="Mock T."/>
            <person name="Neilson J.A."/>
            <person name="Onodera N.T."/>
            <person name="Poole A.M."/>
            <person name="Pritham E.J."/>
            <person name="Richards T.A."/>
            <person name="Rocap G."/>
            <person name="Roy S.W."/>
            <person name="Sarai C."/>
            <person name="Schaack S."/>
            <person name="Shirato S."/>
            <person name="Slamovits C.H."/>
            <person name="Spencer D.F."/>
            <person name="Suzuki S."/>
            <person name="Worden A.Z."/>
            <person name="Zauner S."/>
            <person name="Barry K."/>
            <person name="Bell C."/>
            <person name="Bharti A.K."/>
            <person name="Crow J.A."/>
            <person name="Grimwood J."/>
            <person name="Kramer R."/>
            <person name="Lindquist E."/>
            <person name="Lucas S."/>
            <person name="Salamov A."/>
            <person name="McFadden G.I."/>
            <person name="Lane C.E."/>
            <person name="Keeling P.J."/>
            <person name="Gray M.W."/>
            <person name="Grigoriev I.V."/>
            <person name="Archibald J.M."/>
        </authorList>
    </citation>
    <scope>NUCLEOTIDE SEQUENCE</scope>
    <source>
        <strain evidence="2 4">CCMP2712</strain>
    </source>
</reference>
<proteinExistence type="predicted"/>
<gene>
    <name evidence="2" type="ORF">GUITHDRAFT_110863</name>
</gene>
<dbReference type="KEGG" id="gtt:GUITHDRAFT_110863"/>
<feature type="compositionally biased region" description="Basic and acidic residues" evidence="1">
    <location>
        <begin position="174"/>
        <end position="190"/>
    </location>
</feature>
<feature type="region of interest" description="Disordered" evidence="1">
    <location>
        <begin position="174"/>
        <end position="210"/>
    </location>
</feature>
<feature type="region of interest" description="Disordered" evidence="1">
    <location>
        <begin position="315"/>
        <end position="347"/>
    </location>
</feature>
<feature type="region of interest" description="Disordered" evidence="1">
    <location>
        <begin position="1"/>
        <end position="127"/>
    </location>
</feature>
<evidence type="ECO:0000256" key="1">
    <source>
        <dbReference type="SAM" id="MobiDB-lite"/>
    </source>
</evidence>
<evidence type="ECO:0000313" key="4">
    <source>
        <dbReference type="Proteomes" id="UP000011087"/>
    </source>
</evidence>
<dbReference type="Proteomes" id="UP000011087">
    <property type="component" value="Unassembled WGS sequence"/>
</dbReference>
<evidence type="ECO:0000313" key="3">
    <source>
        <dbReference type="EnsemblProtists" id="EKX43136"/>
    </source>
</evidence>
<feature type="compositionally biased region" description="Basic and acidic residues" evidence="1">
    <location>
        <begin position="17"/>
        <end position="28"/>
    </location>
</feature>
<dbReference type="EnsemblProtists" id="EKX43136">
    <property type="protein sequence ID" value="EKX43136"/>
    <property type="gene ID" value="GUITHDRAFT_110863"/>
</dbReference>
<feature type="compositionally biased region" description="Basic and acidic residues" evidence="1">
    <location>
        <begin position="200"/>
        <end position="210"/>
    </location>
</feature>
<organism evidence="2">
    <name type="scientific">Guillardia theta (strain CCMP2712)</name>
    <name type="common">Cryptophyte</name>
    <dbReference type="NCBI Taxonomy" id="905079"/>
    <lineage>
        <taxon>Eukaryota</taxon>
        <taxon>Cryptophyceae</taxon>
        <taxon>Pyrenomonadales</taxon>
        <taxon>Geminigeraceae</taxon>
        <taxon>Guillardia</taxon>
    </lineage>
</organism>
<reference evidence="3" key="3">
    <citation type="submission" date="2015-06" db="UniProtKB">
        <authorList>
            <consortium name="EnsemblProtists"/>
        </authorList>
    </citation>
    <scope>IDENTIFICATION</scope>
</reference>
<dbReference type="PaxDb" id="55529-EKX43136"/>
<feature type="region of interest" description="Disordered" evidence="1">
    <location>
        <begin position="365"/>
        <end position="390"/>
    </location>
</feature>
<sequence length="436" mass="49410">MSDDEAVKTSRGRNVKAIRDELEKRSRESGGNLPSPLWPYSSNSGSFIRRSISEQEEKSKGGDEHSEPSQRNLFHKDADDLQQPSLEAPHVDNSEDKNYMELEQRNEQLSTERRELQGRLTQAQVDMDKLKNQQAVNDHNSNTGGNNSSLIQELERKDKEISDLKEMVRQMLNERKKERENNQNKHDQGRDSSQSNHTVHQLESDKKDKQQLLKQLQEAQEELAMLKSQAPNQVSPPKQSAMDFSSKSYKAASGHFVKEIHRLEGLLHQQSKTIVELSGRGRDRSMLDILSKKIMQLEPSAAAVKDLQTFLLTLQDPPPSPPSATTNGFPSNRPANQEVASPASSRPYSEHVTYRSFTEGLDRPYRITSSFSPSSRPSPLPPSTTRSHSEVYRVMDYGRTATESSQRMDVKAREAFEPGKQARAVHFDEEVYLLSV</sequence>
<feature type="compositionally biased region" description="Low complexity" evidence="1">
    <location>
        <begin position="366"/>
        <end position="375"/>
    </location>
</feature>
<dbReference type="EMBL" id="JH993012">
    <property type="protein sequence ID" value="EKX43136.1"/>
    <property type="molecule type" value="Genomic_DNA"/>
</dbReference>